<evidence type="ECO:0000313" key="3">
    <source>
        <dbReference type="Proteomes" id="UP000756346"/>
    </source>
</evidence>
<dbReference type="EMBL" id="JAGTJQ010000004">
    <property type="protein sequence ID" value="KAH7033650.1"/>
    <property type="molecule type" value="Genomic_DNA"/>
</dbReference>
<comment type="caution">
    <text evidence="2">The sequence shown here is derived from an EMBL/GenBank/DDBJ whole genome shotgun (WGS) entry which is preliminary data.</text>
</comment>
<dbReference type="GeneID" id="70177433"/>
<name>A0A9P8YAA5_9PEZI</name>
<evidence type="ECO:0000256" key="1">
    <source>
        <dbReference type="SAM" id="MobiDB-lite"/>
    </source>
</evidence>
<feature type="compositionally biased region" description="Low complexity" evidence="1">
    <location>
        <begin position="126"/>
        <end position="135"/>
    </location>
</feature>
<keyword evidence="3" id="KW-1185">Reference proteome</keyword>
<proteinExistence type="predicted"/>
<dbReference type="RefSeq" id="XP_046014482.1">
    <property type="nucleotide sequence ID" value="XM_046147887.1"/>
</dbReference>
<evidence type="ECO:0000313" key="2">
    <source>
        <dbReference type="EMBL" id="KAH7033650.1"/>
    </source>
</evidence>
<organism evidence="2 3">
    <name type="scientific">Microdochium trichocladiopsis</name>
    <dbReference type="NCBI Taxonomy" id="1682393"/>
    <lineage>
        <taxon>Eukaryota</taxon>
        <taxon>Fungi</taxon>
        <taxon>Dikarya</taxon>
        <taxon>Ascomycota</taxon>
        <taxon>Pezizomycotina</taxon>
        <taxon>Sordariomycetes</taxon>
        <taxon>Xylariomycetidae</taxon>
        <taxon>Xylariales</taxon>
        <taxon>Microdochiaceae</taxon>
        <taxon>Microdochium</taxon>
    </lineage>
</organism>
<dbReference type="AlphaFoldDB" id="A0A9P8YAA5"/>
<gene>
    <name evidence="2" type="ORF">B0I36DRAFT_111188</name>
</gene>
<dbReference type="Proteomes" id="UP000756346">
    <property type="component" value="Unassembled WGS sequence"/>
</dbReference>
<accession>A0A9P8YAA5</accession>
<feature type="region of interest" description="Disordered" evidence="1">
    <location>
        <begin position="113"/>
        <end position="139"/>
    </location>
</feature>
<reference evidence="2" key="1">
    <citation type="journal article" date="2021" name="Nat. Commun.">
        <title>Genetic determinants of endophytism in the Arabidopsis root mycobiome.</title>
        <authorList>
            <person name="Mesny F."/>
            <person name="Miyauchi S."/>
            <person name="Thiergart T."/>
            <person name="Pickel B."/>
            <person name="Atanasova L."/>
            <person name="Karlsson M."/>
            <person name="Huettel B."/>
            <person name="Barry K.W."/>
            <person name="Haridas S."/>
            <person name="Chen C."/>
            <person name="Bauer D."/>
            <person name="Andreopoulos W."/>
            <person name="Pangilinan J."/>
            <person name="LaButti K."/>
            <person name="Riley R."/>
            <person name="Lipzen A."/>
            <person name="Clum A."/>
            <person name="Drula E."/>
            <person name="Henrissat B."/>
            <person name="Kohler A."/>
            <person name="Grigoriev I.V."/>
            <person name="Martin F.M."/>
            <person name="Hacquard S."/>
        </authorList>
    </citation>
    <scope>NUCLEOTIDE SEQUENCE</scope>
    <source>
        <strain evidence="2">MPI-CAGE-CH-0230</strain>
    </source>
</reference>
<protein>
    <submittedName>
        <fullName evidence="2">Uncharacterized protein</fullName>
    </submittedName>
</protein>
<sequence length="153" mass="17461">MWHAEHHAPLHRREAWSSKEIRLLPSGRFTTLLYSTHYQMTSSLSTLTECQLGIPTQNCTVWHSFMHARRTVAARLACLIAIPRTRAHAPPCLCIDDVWLMMAAKPSELDHRALLPFSSPGPPPSTTQHPCPCSPRQHTRDQHRFSLFSHQPQ</sequence>